<organism evidence="1 2">
    <name type="scientific">Pandoraea pnomenusa</name>
    <dbReference type="NCBI Taxonomy" id="93220"/>
    <lineage>
        <taxon>Bacteria</taxon>
        <taxon>Pseudomonadati</taxon>
        <taxon>Pseudomonadota</taxon>
        <taxon>Betaproteobacteria</taxon>
        <taxon>Burkholderiales</taxon>
        <taxon>Burkholderiaceae</taxon>
        <taxon>Pandoraea</taxon>
    </lineage>
</organism>
<name>A0A378YBY0_9BURK</name>
<dbReference type="KEGG" id="ppnm:LV28_25250"/>
<dbReference type="OrthoDB" id="8931784at2"/>
<accession>A0A378YBY0</accession>
<reference evidence="1 2" key="1">
    <citation type="submission" date="2018-06" db="EMBL/GenBank/DDBJ databases">
        <authorList>
            <consortium name="Pathogen Informatics"/>
            <person name="Doyle S."/>
        </authorList>
    </citation>
    <scope>NUCLEOTIDE SEQUENCE [LARGE SCALE GENOMIC DNA]</scope>
    <source>
        <strain evidence="1 2">NCTC13160</strain>
    </source>
</reference>
<evidence type="ECO:0000313" key="2">
    <source>
        <dbReference type="Proteomes" id="UP000254573"/>
    </source>
</evidence>
<dbReference type="Proteomes" id="UP000254573">
    <property type="component" value="Unassembled WGS sequence"/>
</dbReference>
<dbReference type="RefSeq" id="WP_038617170.1">
    <property type="nucleotide sequence ID" value="NZ_CP009553.3"/>
</dbReference>
<gene>
    <name evidence="1" type="ORF">NCTC13160_00022</name>
</gene>
<dbReference type="AlphaFoldDB" id="A0A378YBY0"/>
<sequence>MTIRDQVIIGLANENDQQQSALNDLRHQQAIQDAEIFNQQTLNRQQQGLLEQANISSGNLSVENARLREELNWYKRLLTRPMAEIANANGPFRDTYNQKQLLHCQWILSQQSFKDLAFRFADQLGLTDKDVAKALAEIGPESLERAAKKFPEVERWKEELKKELK</sequence>
<proteinExistence type="predicted"/>
<evidence type="ECO:0000313" key="1">
    <source>
        <dbReference type="EMBL" id="SUA73869.1"/>
    </source>
</evidence>
<dbReference type="EMBL" id="UGSG01000001">
    <property type="protein sequence ID" value="SUA73869.1"/>
    <property type="molecule type" value="Genomic_DNA"/>
</dbReference>
<protein>
    <submittedName>
        <fullName evidence="1">Uncharacterized protein</fullName>
    </submittedName>
</protein>